<dbReference type="RefSeq" id="WP_148748779.1">
    <property type="nucleotide sequence ID" value="NZ_VSSR01000001.1"/>
</dbReference>
<keyword evidence="3 5" id="KW-1133">Transmembrane helix</keyword>
<proteinExistence type="predicted"/>
<dbReference type="InterPro" id="IPR013525">
    <property type="entry name" value="ABC2_TM"/>
</dbReference>
<name>A0A5S4X6R6_9BRAD</name>
<feature type="domain" description="Glycosyltransferase subfamily 4-like N-terminal" evidence="8">
    <location>
        <begin position="26"/>
        <end position="180"/>
    </location>
</feature>
<dbReference type="Proteomes" id="UP000324853">
    <property type="component" value="Unassembled WGS sequence"/>
</dbReference>
<feature type="transmembrane region" description="Helical" evidence="5">
    <location>
        <begin position="614"/>
        <end position="635"/>
    </location>
</feature>
<evidence type="ECO:0000256" key="2">
    <source>
        <dbReference type="ARBA" id="ARBA00022692"/>
    </source>
</evidence>
<dbReference type="AlphaFoldDB" id="A0A5S4X6R6"/>
<dbReference type="InterPro" id="IPR001296">
    <property type="entry name" value="Glyco_trans_1"/>
</dbReference>
<feature type="transmembrane region" description="Helical" evidence="5">
    <location>
        <begin position="560"/>
        <end position="578"/>
    </location>
</feature>
<gene>
    <name evidence="9" type="ORF">FXB38_00255</name>
</gene>
<feature type="transmembrane region" description="Helical" evidence="5">
    <location>
        <begin position="451"/>
        <end position="469"/>
    </location>
</feature>
<reference evidence="9 10" key="1">
    <citation type="submission" date="2019-08" db="EMBL/GenBank/DDBJ databases">
        <title>Bradyrhizobium hipponensis sp. nov., a rhizobium isolated from a Lupinus angustifolius root nodule in Tunisia.</title>
        <authorList>
            <person name="Off K."/>
            <person name="Rejili M."/>
            <person name="Mars M."/>
            <person name="Brachmann A."/>
            <person name="Marin M."/>
        </authorList>
    </citation>
    <scope>NUCLEOTIDE SEQUENCE [LARGE SCALE GENOMIC DNA]</scope>
    <source>
        <strain evidence="9 10">CTAW11</strain>
    </source>
</reference>
<comment type="subcellular location">
    <subcellularLocation>
        <location evidence="1">Membrane</location>
        <topology evidence="1">Multi-pass membrane protein</topology>
    </subcellularLocation>
</comment>
<dbReference type="CDD" id="cd03795">
    <property type="entry name" value="GT4_WfcD-like"/>
    <property type="match status" value="1"/>
</dbReference>
<dbReference type="PANTHER" id="PTHR12526:SF627">
    <property type="entry name" value="D-RHAMNOSYLTRANSFERASE WBPZ"/>
    <property type="match status" value="1"/>
</dbReference>
<dbReference type="PANTHER" id="PTHR12526">
    <property type="entry name" value="GLYCOSYLTRANSFERASE"/>
    <property type="match status" value="1"/>
</dbReference>
<keyword evidence="4 5" id="KW-0472">Membrane</keyword>
<comment type="caution">
    <text evidence="9">The sequence shown here is derived from an EMBL/GenBank/DDBJ whole genome shotgun (WGS) entry which is preliminary data.</text>
</comment>
<evidence type="ECO:0000313" key="9">
    <source>
        <dbReference type="EMBL" id="TYL88809.1"/>
    </source>
</evidence>
<feature type="transmembrane region" description="Helical" evidence="5">
    <location>
        <begin position="523"/>
        <end position="548"/>
    </location>
</feature>
<evidence type="ECO:0000256" key="3">
    <source>
        <dbReference type="ARBA" id="ARBA00022989"/>
    </source>
</evidence>
<dbReference type="Pfam" id="PF13579">
    <property type="entry name" value="Glyco_trans_4_4"/>
    <property type="match status" value="1"/>
</dbReference>
<evidence type="ECO:0000259" key="7">
    <source>
        <dbReference type="Pfam" id="PF01061"/>
    </source>
</evidence>
<evidence type="ECO:0000256" key="5">
    <source>
        <dbReference type="SAM" id="Phobius"/>
    </source>
</evidence>
<dbReference type="GO" id="GO:0016020">
    <property type="term" value="C:membrane"/>
    <property type="evidence" value="ECO:0007669"/>
    <property type="project" value="UniProtKB-SubCell"/>
</dbReference>
<keyword evidence="9" id="KW-0808">Transferase</keyword>
<feature type="transmembrane region" description="Helical" evidence="5">
    <location>
        <begin position="418"/>
        <end position="439"/>
    </location>
</feature>
<evidence type="ECO:0000256" key="4">
    <source>
        <dbReference type="ARBA" id="ARBA00023136"/>
    </source>
</evidence>
<evidence type="ECO:0000313" key="10">
    <source>
        <dbReference type="Proteomes" id="UP000324853"/>
    </source>
</evidence>
<protein>
    <submittedName>
        <fullName evidence="9">Glycosyltransferase</fullName>
    </submittedName>
</protein>
<dbReference type="Gene3D" id="3.40.50.2000">
    <property type="entry name" value="Glycogen Phosphorylase B"/>
    <property type="match status" value="2"/>
</dbReference>
<dbReference type="InterPro" id="IPR028098">
    <property type="entry name" value="Glyco_trans_4-like_N"/>
</dbReference>
<dbReference type="Pfam" id="PF01061">
    <property type="entry name" value="ABC2_membrane"/>
    <property type="match status" value="1"/>
</dbReference>
<keyword evidence="10" id="KW-1185">Reference proteome</keyword>
<dbReference type="Pfam" id="PF00534">
    <property type="entry name" value="Glycos_transf_1"/>
    <property type="match status" value="1"/>
</dbReference>
<feature type="domain" description="ABC-2 type transporter transmembrane" evidence="7">
    <location>
        <begin position="404"/>
        <end position="599"/>
    </location>
</feature>
<dbReference type="GO" id="GO:0016757">
    <property type="term" value="F:glycosyltransferase activity"/>
    <property type="evidence" value="ECO:0007669"/>
    <property type="project" value="InterPro"/>
</dbReference>
<dbReference type="EMBL" id="VSSR01000001">
    <property type="protein sequence ID" value="TYL88809.1"/>
    <property type="molecule type" value="Genomic_DNA"/>
</dbReference>
<feature type="domain" description="Glycosyl transferase family 1" evidence="6">
    <location>
        <begin position="192"/>
        <end position="353"/>
    </location>
</feature>
<dbReference type="SUPFAM" id="SSF53756">
    <property type="entry name" value="UDP-Glycosyltransferase/glycogen phosphorylase"/>
    <property type="match status" value="1"/>
</dbReference>
<dbReference type="GO" id="GO:0140359">
    <property type="term" value="F:ABC-type transporter activity"/>
    <property type="evidence" value="ECO:0007669"/>
    <property type="project" value="InterPro"/>
</dbReference>
<keyword evidence="2 5" id="KW-0812">Transmembrane</keyword>
<accession>A0A5S4X6R6</accession>
<evidence type="ECO:0000259" key="6">
    <source>
        <dbReference type="Pfam" id="PF00534"/>
    </source>
</evidence>
<organism evidence="9 10">
    <name type="scientific">Bradyrhizobium cytisi</name>
    <dbReference type="NCBI Taxonomy" id="515489"/>
    <lineage>
        <taxon>Bacteria</taxon>
        <taxon>Pseudomonadati</taxon>
        <taxon>Pseudomonadota</taxon>
        <taxon>Alphaproteobacteria</taxon>
        <taxon>Hyphomicrobiales</taxon>
        <taxon>Nitrobacteraceae</taxon>
        <taxon>Bradyrhizobium</taxon>
    </lineage>
</organism>
<evidence type="ECO:0000256" key="1">
    <source>
        <dbReference type="ARBA" id="ARBA00004141"/>
    </source>
</evidence>
<dbReference type="OrthoDB" id="9790710at2"/>
<evidence type="ECO:0000259" key="8">
    <source>
        <dbReference type="Pfam" id="PF13579"/>
    </source>
</evidence>
<sequence>MHHTSDTPRRPSVLHIFKIYYPDLFGGTLTVIRDICASLKDTFASAVLTCSQSADRRAIIVNDVPVERVRSFGNVMSLPAAPAYPWRLWQKIAEHDLLALHAPFPLADLVFALGFGRNRPLVVHWHADIITHSGLRWLIEPLMRRTLRRAKAIIVSDRVLVDETPLLREFEDKCHVVPFGIDTSVYDWPKIEPHHVNDRGRLVLACGRLVPYKGYDVLIRAAVDRKFEAWIIGEGAERPRLEQLIAELGLGDRVRLLGSVSDCERIKLMCLADVFVMPSVTNAETFGLSQLEAMAAGRPVVNTALDTAVPRVARHGMEAITVPPGDTEKLGEAIDALISDPERRRRMGLSARTRAVSRYSATAFREGMESVYRAAVTAPCGDAAPVAEAPQPTGWLDSLRIAAALAWSDMRHRYVRSLLGPFWMSLQMAIVVAVLGSVIGQMSNADMLARLPMLALSMTAWTFLNSVVLDATTALQNSASLIRDRALPPVIFLLQCTFRQGLFALHNACVPLLLWLLLTPHDLSGALAALPGLSLFVICTFGLSLVLGALATRYRDLKPIIESTLMLAFLASPVIWSADMINHRSTVMRLNPLTHLFAVWREPLAGGHVDATSIIYVLVALALLLGASVLTLVHLRKAAFWI</sequence>